<dbReference type="GO" id="GO:0019303">
    <property type="term" value="P:D-ribose catabolic process"/>
    <property type="evidence" value="ECO:0007669"/>
    <property type="project" value="UniProtKB-UniRule"/>
</dbReference>
<dbReference type="InterPro" id="IPR007721">
    <property type="entry name" value="RbsD_FucU"/>
</dbReference>
<dbReference type="HAMAP" id="MF_01661">
    <property type="entry name" value="D_rib_pyranase"/>
    <property type="match status" value="1"/>
</dbReference>
<evidence type="ECO:0000256" key="4">
    <source>
        <dbReference type="ARBA" id="ARBA00023235"/>
    </source>
</evidence>
<feature type="binding site" evidence="6">
    <location>
        <begin position="128"/>
        <end position="130"/>
    </location>
    <ligand>
        <name>substrate</name>
    </ligand>
</feature>
<accession>A0A5C1QCX2</accession>
<keyword evidence="8" id="KW-1185">Reference proteome</keyword>
<evidence type="ECO:0000313" key="8">
    <source>
        <dbReference type="Proteomes" id="UP000323824"/>
    </source>
</evidence>
<dbReference type="InterPro" id="IPR023064">
    <property type="entry name" value="D-ribose_pyranase"/>
</dbReference>
<dbReference type="EC" id="5.4.99.62" evidence="2 6"/>
<dbReference type="Proteomes" id="UP000323824">
    <property type="component" value="Chromosome"/>
</dbReference>
<dbReference type="InterPro" id="IPR023750">
    <property type="entry name" value="RbsD-like_sf"/>
</dbReference>
<dbReference type="GO" id="GO:0048029">
    <property type="term" value="F:monosaccharide binding"/>
    <property type="evidence" value="ECO:0007669"/>
    <property type="project" value="InterPro"/>
</dbReference>
<dbReference type="AlphaFoldDB" id="A0A5C1QCX2"/>
<dbReference type="RefSeq" id="WP_149568439.1">
    <property type="nucleotide sequence ID" value="NZ_CP035807.1"/>
</dbReference>
<sequence length="139" mass="15309">MKRGLLLNSRVSSVISKMGHTDSLTIADAGLPIPDSTERIDLALKAGIPAFSDVLSTVLSELCVERVVLANEIKDFNPTGLKEIENIINRYEKESGFTITIEFMPHENFKHETTASNAVIRTGEIKPYANIILYSGVVF</sequence>
<comment type="catalytic activity">
    <reaction evidence="1 6">
        <text>beta-D-ribopyranose = beta-D-ribofuranose</text>
        <dbReference type="Rhea" id="RHEA:25432"/>
        <dbReference type="ChEBI" id="CHEBI:27476"/>
        <dbReference type="ChEBI" id="CHEBI:47002"/>
        <dbReference type="EC" id="5.4.99.62"/>
    </reaction>
</comment>
<dbReference type="GO" id="GO:0016872">
    <property type="term" value="F:intramolecular lyase activity"/>
    <property type="evidence" value="ECO:0007669"/>
    <property type="project" value="UniProtKB-UniRule"/>
</dbReference>
<dbReference type="GO" id="GO:0062193">
    <property type="term" value="F:D-ribose pyranase activity"/>
    <property type="evidence" value="ECO:0007669"/>
    <property type="project" value="UniProtKB-EC"/>
</dbReference>
<comment type="similarity">
    <text evidence="6">Belongs to the RbsD / FucU family. RbsD subfamily.</text>
</comment>
<evidence type="ECO:0000256" key="2">
    <source>
        <dbReference type="ARBA" id="ARBA00012862"/>
    </source>
</evidence>
<comment type="subcellular location">
    <subcellularLocation>
        <location evidence="6">Cytoplasm</location>
    </subcellularLocation>
</comment>
<comment type="subunit">
    <text evidence="6">Homodecamer.</text>
</comment>
<feature type="binding site" evidence="6">
    <location>
        <position position="28"/>
    </location>
    <ligand>
        <name>substrate</name>
    </ligand>
</feature>
<dbReference type="Pfam" id="PF05025">
    <property type="entry name" value="RbsD_FucU"/>
    <property type="match status" value="1"/>
</dbReference>
<feature type="binding site" evidence="6">
    <location>
        <position position="106"/>
    </location>
    <ligand>
        <name>substrate</name>
    </ligand>
</feature>
<dbReference type="OrthoDB" id="9805009at2"/>
<proteinExistence type="inferred from homology"/>
<dbReference type="SUPFAM" id="SSF102546">
    <property type="entry name" value="RbsD-like"/>
    <property type="match status" value="1"/>
</dbReference>
<dbReference type="PANTHER" id="PTHR37831">
    <property type="entry name" value="D-RIBOSE PYRANASE"/>
    <property type="match status" value="1"/>
</dbReference>
<comment type="pathway">
    <text evidence="6">Carbohydrate metabolism; D-ribose degradation; D-ribose 5-phosphate from beta-D-ribopyranose: step 1/2.</text>
</comment>
<evidence type="ECO:0000256" key="1">
    <source>
        <dbReference type="ARBA" id="ARBA00000223"/>
    </source>
</evidence>
<evidence type="ECO:0000256" key="5">
    <source>
        <dbReference type="ARBA" id="ARBA00023277"/>
    </source>
</evidence>
<dbReference type="PANTHER" id="PTHR37831:SF1">
    <property type="entry name" value="D-RIBOSE PYRANASE"/>
    <property type="match status" value="1"/>
</dbReference>
<comment type="function">
    <text evidence="6">Catalyzes the interconversion of beta-pyran and beta-furan forms of D-ribose.</text>
</comment>
<name>A0A5C1QCX2_9SPIO</name>
<evidence type="ECO:0000256" key="6">
    <source>
        <dbReference type="HAMAP-Rule" id="MF_01661"/>
    </source>
</evidence>
<dbReference type="EMBL" id="CP035807">
    <property type="protein sequence ID" value="QEN05198.1"/>
    <property type="molecule type" value="Genomic_DNA"/>
</dbReference>
<dbReference type="NCBIfam" id="NF008761">
    <property type="entry name" value="PRK11797.1"/>
    <property type="match status" value="1"/>
</dbReference>
<protein>
    <recommendedName>
        <fullName evidence="2 6">D-ribose pyranase</fullName>
        <ecNumber evidence="2 6">5.4.99.62</ecNumber>
    </recommendedName>
</protein>
<dbReference type="Gene3D" id="3.40.1650.10">
    <property type="entry name" value="RbsD-like domain"/>
    <property type="match status" value="1"/>
</dbReference>
<gene>
    <name evidence="6" type="primary">rbsD</name>
    <name evidence="7" type="ORF">EW093_10900</name>
</gene>
<keyword evidence="4 6" id="KW-0413">Isomerase</keyword>
<reference evidence="7 8" key="1">
    <citation type="submission" date="2019-02" db="EMBL/GenBank/DDBJ databases">
        <authorList>
            <person name="Fomenkov A."/>
            <person name="Dubinina G."/>
            <person name="Grabovich M."/>
            <person name="Vincze T."/>
            <person name="Roberts R.J."/>
        </authorList>
    </citation>
    <scope>NUCLEOTIDE SEQUENCE [LARGE SCALE GENOMIC DNA]</scope>
    <source>
        <strain evidence="7 8">P</strain>
    </source>
</reference>
<reference evidence="7 8" key="2">
    <citation type="submission" date="2019-09" db="EMBL/GenBank/DDBJ databases">
        <title>Complete Genome Sequence and Methylome Analysis of free living Spirochaetas.</title>
        <authorList>
            <person name="Leshcheva N."/>
            <person name="Mikheeva N."/>
        </authorList>
    </citation>
    <scope>NUCLEOTIDE SEQUENCE [LARGE SCALE GENOMIC DNA]</scope>
    <source>
        <strain evidence="7 8">P</strain>
    </source>
</reference>
<keyword evidence="3 6" id="KW-0963">Cytoplasm</keyword>
<dbReference type="KEGG" id="sper:EW093_10900"/>
<evidence type="ECO:0000256" key="3">
    <source>
        <dbReference type="ARBA" id="ARBA00022490"/>
    </source>
</evidence>
<keyword evidence="5 6" id="KW-0119">Carbohydrate metabolism</keyword>
<dbReference type="UniPathway" id="UPA00916">
    <property type="reaction ID" value="UER00888"/>
</dbReference>
<dbReference type="GO" id="GO:0005829">
    <property type="term" value="C:cytosol"/>
    <property type="evidence" value="ECO:0007669"/>
    <property type="project" value="TreeGrafter"/>
</dbReference>
<evidence type="ECO:0000313" key="7">
    <source>
        <dbReference type="EMBL" id="QEN05198.1"/>
    </source>
</evidence>
<feature type="active site" description="Proton donor" evidence="6">
    <location>
        <position position="20"/>
    </location>
</feature>
<organism evidence="7 8">
    <name type="scientific">Thiospirochaeta perfilievii</name>
    <dbReference type="NCBI Taxonomy" id="252967"/>
    <lineage>
        <taxon>Bacteria</taxon>
        <taxon>Pseudomonadati</taxon>
        <taxon>Spirochaetota</taxon>
        <taxon>Spirochaetia</taxon>
        <taxon>Spirochaetales</taxon>
        <taxon>Spirochaetaceae</taxon>
        <taxon>Thiospirochaeta</taxon>
    </lineage>
</organism>